<dbReference type="EMBL" id="JADYXP020000026">
    <property type="protein sequence ID" value="KAL0100533.1"/>
    <property type="molecule type" value="Genomic_DNA"/>
</dbReference>
<proteinExistence type="predicted"/>
<evidence type="ECO:0000313" key="4">
    <source>
        <dbReference type="Proteomes" id="UP001430953"/>
    </source>
</evidence>
<feature type="region of interest" description="Disordered" evidence="2">
    <location>
        <begin position="1"/>
        <end position="31"/>
    </location>
</feature>
<dbReference type="Proteomes" id="UP001430953">
    <property type="component" value="Unassembled WGS sequence"/>
</dbReference>
<organism evidence="3 4">
    <name type="scientific">Cardiocondyla obscurior</name>
    <dbReference type="NCBI Taxonomy" id="286306"/>
    <lineage>
        <taxon>Eukaryota</taxon>
        <taxon>Metazoa</taxon>
        <taxon>Ecdysozoa</taxon>
        <taxon>Arthropoda</taxon>
        <taxon>Hexapoda</taxon>
        <taxon>Insecta</taxon>
        <taxon>Pterygota</taxon>
        <taxon>Neoptera</taxon>
        <taxon>Endopterygota</taxon>
        <taxon>Hymenoptera</taxon>
        <taxon>Apocrita</taxon>
        <taxon>Aculeata</taxon>
        <taxon>Formicoidea</taxon>
        <taxon>Formicidae</taxon>
        <taxon>Myrmicinae</taxon>
        <taxon>Cardiocondyla</taxon>
    </lineage>
</organism>
<feature type="compositionally biased region" description="Basic and acidic residues" evidence="2">
    <location>
        <begin position="1"/>
        <end position="17"/>
    </location>
</feature>
<dbReference type="AlphaFoldDB" id="A0AAW2EAU1"/>
<evidence type="ECO:0000256" key="2">
    <source>
        <dbReference type="SAM" id="MobiDB-lite"/>
    </source>
</evidence>
<feature type="compositionally biased region" description="Basic residues" evidence="2">
    <location>
        <begin position="18"/>
        <end position="27"/>
    </location>
</feature>
<comment type="caution">
    <text evidence="3">The sequence shown here is derived from an EMBL/GenBank/DDBJ whole genome shotgun (WGS) entry which is preliminary data.</text>
</comment>
<sequence>MGGGDIKDKDGEADLGAHKKKERKKRKGGEEKVEMWKWEEYFKNIMEGVDYRVVKRRREEKEEMEGEELSKEEVKKTLKKIKEEKAVGGDGIPGEVWKYGRKKEEDWI</sequence>
<protein>
    <submittedName>
        <fullName evidence="3">Uncharacterized protein</fullName>
    </submittedName>
</protein>
<reference evidence="3 4" key="1">
    <citation type="submission" date="2023-03" db="EMBL/GenBank/DDBJ databases">
        <title>High recombination rates correlate with genetic variation in Cardiocondyla obscurior ants.</title>
        <authorList>
            <person name="Errbii M."/>
        </authorList>
    </citation>
    <scope>NUCLEOTIDE SEQUENCE [LARGE SCALE GENOMIC DNA]</scope>
    <source>
        <strain evidence="3">Alpha-2009</strain>
        <tissue evidence="3">Whole body</tissue>
    </source>
</reference>
<accession>A0AAW2EAU1</accession>
<evidence type="ECO:0000313" key="3">
    <source>
        <dbReference type="EMBL" id="KAL0100533.1"/>
    </source>
</evidence>
<feature type="coiled-coil region" evidence="1">
    <location>
        <begin position="57"/>
        <end position="84"/>
    </location>
</feature>
<keyword evidence="4" id="KW-1185">Reference proteome</keyword>
<keyword evidence="1" id="KW-0175">Coiled coil</keyword>
<gene>
    <name evidence="3" type="ORF">PUN28_019683</name>
</gene>
<name>A0AAW2EAU1_9HYME</name>
<evidence type="ECO:0000256" key="1">
    <source>
        <dbReference type="SAM" id="Coils"/>
    </source>
</evidence>